<keyword evidence="2" id="KW-1185">Reference proteome</keyword>
<dbReference type="EMBL" id="CASHSV030000002">
    <property type="protein sequence ID" value="CAJ2633566.1"/>
    <property type="molecule type" value="Genomic_DNA"/>
</dbReference>
<gene>
    <name evidence="1" type="ORF">MILVUS5_LOCUS4645</name>
</gene>
<comment type="caution">
    <text evidence="1">The sequence shown here is derived from an EMBL/GenBank/DDBJ whole genome shotgun (WGS) entry which is preliminary data.</text>
</comment>
<proteinExistence type="predicted"/>
<accession>A0ACB0IN91</accession>
<name>A0ACB0IN91_TRIPR</name>
<evidence type="ECO:0000313" key="1">
    <source>
        <dbReference type="EMBL" id="CAJ2633566.1"/>
    </source>
</evidence>
<protein>
    <submittedName>
        <fullName evidence="1">Uncharacterized protein</fullName>
    </submittedName>
</protein>
<evidence type="ECO:0000313" key="2">
    <source>
        <dbReference type="Proteomes" id="UP001177021"/>
    </source>
</evidence>
<sequence length="197" mass="22230">MKNLTEYHHLLVDKRIMTSKPSDSVVRNNICWSPPPSNFLKLNVDAHLSDDGRWAFGMILRRDDGRCVGAETRICLGTHDAAMAEATGLLEALYWVDQNHLSNTIIEIDAANIVHALNQRVFPRTDWGQVARTGARVLARLNDVSVTWVNRKGNEAAHELARWALVEPNRSWTNCFPMCILTHIQKDMGYVTLLPSS</sequence>
<dbReference type="Proteomes" id="UP001177021">
    <property type="component" value="Unassembled WGS sequence"/>
</dbReference>
<organism evidence="1 2">
    <name type="scientific">Trifolium pratense</name>
    <name type="common">Red clover</name>
    <dbReference type="NCBI Taxonomy" id="57577"/>
    <lineage>
        <taxon>Eukaryota</taxon>
        <taxon>Viridiplantae</taxon>
        <taxon>Streptophyta</taxon>
        <taxon>Embryophyta</taxon>
        <taxon>Tracheophyta</taxon>
        <taxon>Spermatophyta</taxon>
        <taxon>Magnoliopsida</taxon>
        <taxon>eudicotyledons</taxon>
        <taxon>Gunneridae</taxon>
        <taxon>Pentapetalae</taxon>
        <taxon>rosids</taxon>
        <taxon>fabids</taxon>
        <taxon>Fabales</taxon>
        <taxon>Fabaceae</taxon>
        <taxon>Papilionoideae</taxon>
        <taxon>50 kb inversion clade</taxon>
        <taxon>NPAAA clade</taxon>
        <taxon>Hologalegina</taxon>
        <taxon>IRL clade</taxon>
        <taxon>Trifolieae</taxon>
        <taxon>Trifolium</taxon>
    </lineage>
</organism>
<reference evidence="1" key="1">
    <citation type="submission" date="2023-10" db="EMBL/GenBank/DDBJ databases">
        <authorList>
            <person name="Rodriguez Cubillos JULIANA M."/>
            <person name="De Vega J."/>
        </authorList>
    </citation>
    <scope>NUCLEOTIDE SEQUENCE</scope>
</reference>